<dbReference type="EMBL" id="JACSDY010000001">
    <property type="protein sequence ID" value="KAF7439162.1"/>
    <property type="molecule type" value="Genomic_DNA"/>
</dbReference>
<organism evidence="1 2">
    <name type="scientific">Vespula pensylvanica</name>
    <name type="common">Western yellow jacket</name>
    <name type="synonym">Wasp</name>
    <dbReference type="NCBI Taxonomy" id="30213"/>
    <lineage>
        <taxon>Eukaryota</taxon>
        <taxon>Metazoa</taxon>
        <taxon>Ecdysozoa</taxon>
        <taxon>Arthropoda</taxon>
        <taxon>Hexapoda</taxon>
        <taxon>Insecta</taxon>
        <taxon>Pterygota</taxon>
        <taxon>Neoptera</taxon>
        <taxon>Endopterygota</taxon>
        <taxon>Hymenoptera</taxon>
        <taxon>Apocrita</taxon>
        <taxon>Aculeata</taxon>
        <taxon>Vespoidea</taxon>
        <taxon>Vespidae</taxon>
        <taxon>Vespinae</taxon>
        <taxon>Vespula</taxon>
    </lineage>
</organism>
<dbReference type="AlphaFoldDB" id="A0A834PG52"/>
<evidence type="ECO:0000313" key="1">
    <source>
        <dbReference type="EMBL" id="KAF7439162.1"/>
    </source>
</evidence>
<name>A0A834PG52_VESPE</name>
<evidence type="ECO:0000313" key="2">
    <source>
        <dbReference type="Proteomes" id="UP000600918"/>
    </source>
</evidence>
<gene>
    <name evidence="1" type="ORF">H0235_001553</name>
</gene>
<dbReference type="Proteomes" id="UP000600918">
    <property type="component" value="Unassembled WGS sequence"/>
</dbReference>
<accession>A0A834PG52</accession>
<sequence length="84" mass="9210">MAILSEQKTKIGLKGDDVGKGRGLEEATLEELELRPCSRIDQKLLTSLSKLVSSTVHVVSSDRWLAPVTLKQQKKMVCASVESN</sequence>
<proteinExistence type="predicted"/>
<reference evidence="1" key="1">
    <citation type="journal article" date="2020" name="G3 (Bethesda)">
        <title>High-Quality Assemblies for Three Invasive Social Wasps from the &lt;i&gt;Vespula&lt;/i&gt; Genus.</title>
        <authorList>
            <person name="Harrop T.W.R."/>
            <person name="Guhlin J."/>
            <person name="McLaughlin G.M."/>
            <person name="Permina E."/>
            <person name="Stockwell P."/>
            <person name="Gilligan J."/>
            <person name="Le Lec M.F."/>
            <person name="Gruber M.A.M."/>
            <person name="Quinn O."/>
            <person name="Lovegrove M."/>
            <person name="Duncan E.J."/>
            <person name="Remnant E.J."/>
            <person name="Van Eeckhoven J."/>
            <person name="Graham B."/>
            <person name="Knapp R.A."/>
            <person name="Langford K.W."/>
            <person name="Kronenberg Z."/>
            <person name="Press M.O."/>
            <person name="Eacker S.M."/>
            <person name="Wilson-Rankin E.E."/>
            <person name="Purcell J."/>
            <person name="Lester P.J."/>
            <person name="Dearden P.K."/>
        </authorList>
    </citation>
    <scope>NUCLEOTIDE SEQUENCE</scope>
    <source>
        <strain evidence="1">Volc-1</strain>
    </source>
</reference>
<keyword evidence="2" id="KW-1185">Reference proteome</keyword>
<comment type="caution">
    <text evidence="1">The sequence shown here is derived from an EMBL/GenBank/DDBJ whole genome shotgun (WGS) entry which is preliminary data.</text>
</comment>
<protein>
    <submittedName>
        <fullName evidence="1">Uncharacterized protein</fullName>
    </submittedName>
</protein>